<keyword evidence="3" id="KW-1003">Cell membrane</keyword>
<keyword evidence="4 8" id="KW-0812">Transmembrane</keyword>
<feature type="domain" description="Major facilitator superfamily (MFS) profile" evidence="9">
    <location>
        <begin position="21"/>
        <end position="465"/>
    </location>
</feature>
<keyword evidence="5 8" id="KW-1133">Transmembrane helix</keyword>
<feature type="transmembrane region" description="Helical" evidence="8">
    <location>
        <begin position="340"/>
        <end position="357"/>
    </location>
</feature>
<feature type="transmembrane region" description="Helical" evidence="8">
    <location>
        <begin position="120"/>
        <end position="137"/>
    </location>
</feature>
<feature type="transmembrane region" description="Helical" evidence="8">
    <location>
        <begin position="63"/>
        <end position="82"/>
    </location>
</feature>
<dbReference type="InterPro" id="IPR036259">
    <property type="entry name" value="MFS_trans_sf"/>
</dbReference>
<evidence type="ECO:0000259" key="9">
    <source>
        <dbReference type="PROSITE" id="PS50850"/>
    </source>
</evidence>
<feature type="transmembrane region" description="Helical" evidence="8">
    <location>
        <begin position="149"/>
        <end position="168"/>
    </location>
</feature>
<gene>
    <name evidence="10" type="ORF">UFOPK3564_01244</name>
</gene>
<dbReference type="GO" id="GO:0005886">
    <property type="term" value="C:plasma membrane"/>
    <property type="evidence" value="ECO:0007669"/>
    <property type="project" value="UniProtKB-SubCell"/>
</dbReference>
<dbReference type="EMBL" id="CAFBMK010000057">
    <property type="protein sequence ID" value="CAB4911079.1"/>
    <property type="molecule type" value="Genomic_DNA"/>
</dbReference>
<dbReference type="PROSITE" id="PS50850">
    <property type="entry name" value="MFS"/>
    <property type="match status" value="1"/>
</dbReference>
<organism evidence="10">
    <name type="scientific">freshwater metagenome</name>
    <dbReference type="NCBI Taxonomy" id="449393"/>
    <lineage>
        <taxon>unclassified sequences</taxon>
        <taxon>metagenomes</taxon>
        <taxon>ecological metagenomes</taxon>
    </lineage>
</organism>
<dbReference type="GO" id="GO:0022857">
    <property type="term" value="F:transmembrane transporter activity"/>
    <property type="evidence" value="ECO:0007669"/>
    <property type="project" value="InterPro"/>
</dbReference>
<evidence type="ECO:0000256" key="5">
    <source>
        <dbReference type="ARBA" id="ARBA00022989"/>
    </source>
</evidence>
<feature type="transmembrane region" description="Helical" evidence="8">
    <location>
        <begin position="207"/>
        <end position="227"/>
    </location>
</feature>
<feature type="transmembrane region" description="Helical" evidence="8">
    <location>
        <begin position="276"/>
        <end position="300"/>
    </location>
</feature>
<dbReference type="SUPFAM" id="SSF103473">
    <property type="entry name" value="MFS general substrate transporter"/>
    <property type="match status" value="1"/>
</dbReference>
<keyword evidence="6 8" id="KW-0472">Membrane</keyword>
<feature type="transmembrane region" description="Helical" evidence="8">
    <location>
        <begin position="20"/>
        <end position="43"/>
    </location>
</feature>
<dbReference type="Pfam" id="PF07690">
    <property type="entry name" value="MFS_1"/>
    <property type="match status" value="1"/>
</dbReference>
<evidence type="ECO:0000256" key="7">
    <source>
        <dbReference type="SAM" id="MobiDB-lite"/>
    </source>
</evidence>
<comment type="subcellular location">
    <subcellularLocation>
        <location evidence="1">Cell membrane</location>
        <topology evidence="1">Multi-pass membrane protein</topology>
    </subcellularLocation>
</comment>
<feature type="region of interest" description="Disordered" evidence="7">
    <location>
        <begin position="521"/>
        <end position="555"/>
    </location>
</feature>
<dbReference type="CDD" id="cd17321">
    <property type="entry name" value="MFS_MMR_MDR_like"/>
    <property type="match status" value="1"/>
</dbReference>
<dbReference type="PRINTS" id="PR01036">
    <property type="entry name" value="TCRTETB"/>
</dbReference>
<name>A0A6J7H5T3_9ZZZZ</name>
<protein>
    <submittedName>
        <fullName evidence="10">Unannotated protein</fullName>
    </submittedName>
</protein>
<feature type="transmembrane region" description="Helical" evidence="8">
    <location>
        <begin position="87"/>
        <end position="108"/>
    </location>
</feature>
<feature type="transmembrane region" description="Helical" evidence="8">
    <location>
        <begin position="413"/>
        <end position="434"/>
    </location>
</feature>
<feature type="transmembrane region" description="Helical" evidence="8">
    <location>
        <begin position="174"/>
        <end position="195"/>
    </location>
</feature>
<dbReference type="AlphaFoldDB" id="A0A6J7H5T3"/>
<evidence type="ECO:0000256" key="2">
    <source>
        <dbReference type="ARBA" id="ARBA00022448"/>
    </source>
</evidence>
<evidence type="ECO:0000256" key="4">
    <source>
        <dbReference type="ARBA" id="ARBA00022692"/>
    </source>
</evidence>
<dbReference type="Gene3D" id="1.20.1720.10">
    <property type="entry name" value="Multidrug resistance protein D"/>
    <property type="match status" value="1"/>
</dbReference>
<reference evidence="10" key="1">
    <citation type="submission" date="2020-05" db="EMBL/GenBank/DDBJ databases">
        <authorList>
            <person name="Chiriac C."/>
            <person name="Salcher M."/>
            <person name="Ghai R."/>
            <person name="Kavagutti S V."/>
        </authorList>
    </citation>
    <scope>NUCLEOTIDE SEQUENCE</scope>
</reference>
<feature type="transmembrane region" description="Helical" evidence="8">
    <location>
        <begin position="312"/>
        <end position="333"/>
    </location>
</feature>
<dbReference type="InterPro" id="IPR011701">
    <property type="entry name" value="MFS"/>
</dbReference>
<dbReference type="NCBIfam" id="TIGR00711">
    <property type="entry name" value="efflux_EmrB"/>
    <property type="match status" value="1"/>
</dbReference>
<evidence type="ECO:0000313" key="10">
    <source>
        <dbReference type="EMBL" id="CAB4911079.1"/>
    </source>
</evidence>
<dbReference type="PANTHER" id="PTHR42718">
    <property type="entry name" value="MAJOR FACILITATOR SUPERFAMILY MULTIDRUG TRANSPORTER MFSC"/>
    <property type="match status" value="1"/>
</dbReference>
<feature type="transmembrane region" description="Helical" evidence="8">
    <location>
        <begin position="369"/>
        <end position="392"/>
    </location>
</feature>
<dbReference type="PANTHER" id="PTHR42718:SF42">
    <property type="entry name" value="EXPORT PROTEIN"/>
    <property type="match status" value="1"/>
</dbReference>
<dbReference type="Gene3D" id="1.20.1250.20">
    <property type="entry name" value="MFS general substrate transporter like domains"/>
    <property type="match status" value="1"/>
</dbReference>
<feature type="transmembrane region" description="Helical" evidence="8">
    <location>
        <begin position="489"/>
        <end position="509"/>
    </location>
</feature>
<evidence type="ECO:0000256" key="6">
    <source>
        <dbReference type="ARBA" id="ARBA00023136"/>
    </source>
</evidence>
<evidence type="ECO:0000256" key="8">
    <source>
        <dbReference type="SAM" id="Phobius"/>
    </source>
</evidence>
<keyword evidence="2" id="KW-0813">Transport</keyword>
<sequence length="555" mass="56117">MTPAEPVAARVPADARTKRLTLLACVLASTIVMIDGSVVNVALPRIRDDLGGGLAGQQWITNGYLLTLGSLLLVAGSVGDVLGERRVFLFGVAGFGVTSLLCALAPTIEVLVVGRALQGASGAALTPAALAVIVSVFDADERNRAIGTWTAWSGIGAAVGPVLGGWLVDVASWHWVFLINVPLVLVTIALILRVIPGGGARDRSRHVDLPGAALCALGLGGITFGLIQQPLGGWGAPDVLGPLVGGVVLLVLFVLHEDRSPDPMLPLSLFRRRNFVVGNVETFVMYGGLALLIFYLIIFLQQVAGWEALEAGAAMLPVTAVMLVLAGRFGGLADRYGPRFFMGVGPLVAGAGLLLLLRLDADVSYLTDLLPAVALFALGLSMTVAPLTATVLADAEARNAGAASGVNNSIARVAGLVAIGGVGVAVAASFGAGVDERLAGRPLGTDAARVAADLRDAPFSAPDVRGLPAGEAGVLREAASDAGVEAFRLGMGVSGGLLLVGGLVGAAGIRNPRRLVRARDCGGGQLTGQPADAAGDGHDGAVPPGPAPVGTAAPS</sequence>
<feature type="transmembrane region" description="Helical" evidence="8">
    <location>
        <begin position="239"/>
        <end position="255"/>
    </location>
</feature>
<dbReference type="InterPro" id="IPR020846">
    <property type="entry name" value="MFS_dom"/>
</dbReference>
<evidence type="ECO:0000256" key="3">
    <source>
        <dbReference type="ARBA" id="ARBA00022475"/>
    </source>
</evidence>
<evidence type="ECO:0000256" key="1">
    <source>
        <dbReference type="ARBA" id="ARBA00004651"/>
    </source>
</evidence>
<dbReference type="InterPro" id="IPR004638">
    <property type="entry name" value="EmrB-like"/>
</dbReference>
<proteinExistence type="predicted"/>
<accession>A0A6J7H5T3</accession>